<dbReference type="EMBL" id="HBNS01002129">
    <property type="protein sequence ID" value="CAE4581321.1"/>
    <property type="molecule type" value="Transcribed_RNA"/>
</dbReference>
<dbReference type="AlphaFoldDB" id="A0A6U3SDN8"/>
<sequence length="161" mass="17724">MKQNDKKDKTKNDKVRKIQSGVVVKGVPSCLIKSITLSSALSAIHNALRCLSLKHILKDLVQSQDSVTKCSLPEQEKEDTEDTSTCGSSPTVLLKQSQNTSFRRKVSRSLSIKARIILTDGNDIDYELPDTATPVAATKTFLFERLAAGVVTNHEESLFSF</sequence>
<protein>
    <submittedName>
        <fullName evidence="2">Uncharacterized protein</fullName>
    </submittedName>
</protein>
<evidence type="ECO:0000313" key="3">
    <source>
        <dbReference type="EMBL" id="CAE4581321.1"/>
    </source>
</evidence>
<proteinExistence type="predicted"/>
<reference evidence="2" key="1">
    <citation type="submission" date="2021-01" db="EMBL/GenBank/DDBJ databases">
        <authorList>
            <person name="Corre E."/>
            <person name="Pelletier E."/>
            <person name="Niang G."/>
            <person name="Scheremetjew M."/>
            <person name="Finn R."/>
            <person name="Kale V."/>
            <person name="Holt S."/>
            <person name="Cochrane G."/>
            <person name="Meng A."/>
            <person name="Brown T."/>
            <person name="Cohen L."/>
        </authorList>
    </citation>
    <scope>NUCLEOTIDE SEQUENCE</scope>
    <source>
        <strain evidence="3">GSO104</strain>
        <strain evidence="2">Pop2</strain>
    </source>
</reference>
<evidence type="ECO:0000313" key="2">
    <source>
        <dbReference type="EMBL" id="CAD9341605.1"/>
    </source>
</evidence>
<feature type="region of interest" description="Disordered" evidence="1">
    <location>
        <begin position="71"/>
        <end position="90"/>
    </location>
</feature>
<dbReference type="EMBL" id="HBGN01026239">
    <property type="protein sequence ID" value="CAD9341605.1"/>
    <property type="molecule type" value="Transcribed_RNA"/>
</dbReference>
<name>A0A6U3SDN8_9STRA</name>
<organism evidence="2">
    <name type="scientific">Ditylum brightwellii</name>
    <dbReference type="NCBI Taxonomy" id="49249"/>
    <lineage>
        <taxon>Eukaryota</taxon>
        <taxon>Sar</taxon>
        <taxon>Stramenopiles</taxon>
        <taxon>Ochrophyta</taxon>
        <taxon>Bacillariophyta</taxon>
        <taxon>Mediophyceae</taxon>
        <taxon>Lithodesmiophycidae</taxon>
        <taxon>Lithodesmiales</taxon>
        <taxon>Lithodesmiaceae</taxon>
        <taxon>Ditylum</taxon>
    </lineage>
</organism>
<evidence type="ECO:0000256" key="1">
    <source>
        <dbReference type="SAM" id="MobiDB-lite"/>
    </source>
</evidence>
<gene>
    <name evidence="3" type="ORF">DBRI00130_LOCUS1702</name>
    <name evidence="2" type="ORF">DBRI1063_LOCUS16861</name>
</gene>
<accession>A0A6U3SDN8</accession>